<protein>
    <submittedName>
        <fullName evidence="1">Uncharacterized protein</fullName>
    </submittedName>
</protein>
<evidence type="ECO:0000313" key="2">
    <source>
        <dbReference type="Proteomes" id="UP000823928"/>
    </source>
</evidence>
<reference evidence="1" key="2">
    <citation type="journal article" date="2021" name="PeerJ">
        <title>Extensive microbial diversity within the chicken gut microbiome revealed by metagenomics and culture.</title>
        <authorList>
            <person name="Gilroy R."/>
            <person name="Ravi A."/>
            <person name="Getino M."/>
            <person name="Pursley I."/>
            <person name="Horton D.L."/>
            <person name="Alikhan N.F."/>
            <person name="Baker D."/>
            <person name="Gharbi K."/>
            <person name="Hall N."/>
            <person name="Watson M."/>
            <person name="Adriaenssens E.M."/>
            <person name="Foster-Nyarko E."/>
            <person name="Jarju S."/>
            <person name="Secka A."/>
            <person name="Antonio M."/>
            <person name="Oren A."/>
            <person name="Chaudhuri R.R."/>
            <person name="La Ragione R."/>
            <person name="Hildebrand F."/>
            <person name="Pallen M.J."/>
        </authorList>
    </citation>
    <scope>NUCLEOTIDE SEQUENCE</scope>
    <source>
        <strain evidence="1">6276</strain>
    </source>
</reference>
<accession>A0A9D1EZ19</accession>
<name>A0A9D1EZ19_9BACT</name>
<gene>
    <name evidence="1" type="ORF">IAC10_07345</name>
</gene>
<reference evidence="1" key="1">
    <citation type="submission" date="2020-10" db="EMBL/GenBank/DDBJ databases">
        <authorList>
            <person name="Gilroy R."/>
        </authorList>
    </citation>
    <scope>NUCLEOTIDE SEQUENCE</scope>
    <source>
        <strain evidence="1">6276</strain>
    </source>
</reference>
<proteinExistence type="predicted"/>
<dbReference type="Proteomes" id="UP000823928">
    <property type="component" value="Unassembled WGS sequence"/>
</dbReference>
<dbReference type="EMBL" id="DVIU01000142">
    <property type="protein sequence ID" value="HIS36428.1"/>
    <property type="molecule type" value="Genomic_DNA"/>
</dbReference>
<organism evidence="1 2">
    <name type="scientific">Candidatus Scatousia excrementigallinarum</name>
    <dbReference type="NCBI Taxonomy" id="2840935"/>
    <lineage>
        <taxon>Bacteria</taxon>
        <taxon>Candidatus Scatousia</taxon>
    </lineage>
</organism>
<sequence length="276" mass="30454">MTISINGAGKTDFEQNLYAKKGDAGAKAAGKMNTVFTNTKAASETNSESREIGMFGNENAAIDKEKNNLSKKAQKDRDENIAYLKENDIKYKENKDGSIEYDYADHHEKLSWNGDNSIVELTYEGGVKIEDKFNHSKEIQSTIATNEETGLRQETVRNADGNVTMQNYKKDANGKYVPTNEFMLTDLGDNLGKVYTGADIAKLFNSEGFDPEEFFKFTAAGAQNVDLLRDGGSVHVLLNDGTAIFYENGIGQNGNVCIKLANGEEYYDKEGNLIAN</sequence>
<dbReference type="AlphaFoldDB" id="A0A9D1EZ19"/>
<evidence type="ECO:0000313" key="1">
    <source>
        <dbReference type="EMBL" id="HIS36428.1"/>
    </source>
</evidence>
<comment type="caution">
    <text evidence="1">The sequence shown here is derived from an EMBL/GenBank/DDBJ whole genome shotgun (WGS) entry which is preliminary data.</text>
</comment>